<keyword evidence="4" id="KW-1185">Reference proteome</keyword>
<feature type="region of interest" description="Disordered" evidence="1">
    <location>
        <begin position="288"/>
        <end position="310"/>
    </location>
</feature>
<dbReference type="Pfam" id="PF14846">
    <property type="entry name" value="DUF4485"/>
    <property type="match status" value="1"/>
</dbReference>
<evidence type="ECO:0000256" key="1">
    <source>
        <dbReference type="SAM" id="MobiDB-lite"/>
    </source>
</evidence>
<feature type="domain" description="DUF4485" evidence="2">
    <location>
        <begin position="14"/>
        <end position="79"/>
    </location>
</feature>
<dbReference type="InterPro" id="IPR027831">
    <property type="entry name" value="DUF4485"/>
</dbReference>
<dbReference type="VEuPathDB" id="VectorBase:ACON028488"/>
<protein>
    <submittedName>
        <fullName evidence="3">DUF4485 domain-containing protein</fullName>
    </submittedName>
</protein>
<evidence type="ECO:0000313" key="3">
    <source>
        <dbReference type="EnsemblMetazoa" id="ACON028488-PA"/>
    </source>
</evidence>
<reference evidence="3" key="2">
    <citation type="submission" date="2020-05" db="UniProtKB">
        <authorList>
            <consortium name="EnsemblMetazoa"/>
        </authorList>
    </citation>
    <scope>IDENTIFICATION</scope>
    <source>
        <strain evidence="3">Ngousso</strain>
    </source>
</reference>
<accession>A0A6E8WC55</accession>
<dbReference type="AlphaFoldDB" id="A0A6E8WC55"/>
<dbReference type="Proteomes" id="UP001105220">
    <property type="component" value="Unplaced"/>
</dbReference>
<dbReference type="EnsemblMetazoa" id="ACON028488-RA">
    <property type="protein sequence ID" value="ACON028488-PA"/>
    <property type="gene ID" value="ACON028488"/>
</dbReference>
<sequence length="310" mass="35890">MSSRKEREQCEHSLDQEYAQCLQLLRNLIPRLEEPIDVKKTAQWIERFNQTTPDQKSLRNRCVHLLLQQLLEDNLTHPFIFPHLLNEPLEVLLQNDPEIVGDGPLESLHELLKQFQTLNERTDEDICQLQANTAEIPKSETRDVRDKPTDEVHYLAQLRDALRSALVLRVPEIIENPALLVPVPSENLHADDRKWLTVVLEGIRAKAAQKQNSPPVRTVECQTINEQTERAAPSVVIDRTEIERYLERKFAKLYANFRVREKALEIRTQTAGGMHLIDVSQRLMQQYRRSFPPPSSSSQHPGSKNRRSNV</sequence>
<proteinExistence type="predicted"/>
<organism evidence="3 4">
    <name type="scientific">Anopheles coluzzii</name>
    <name type="common">African malaria mosquito</name>
    <dbReference type="NCBI Taxonomy" id="1518534"/>
    <lineage>
        <taxon>Eukaryota</taxon>
        <taxon>Metazoa</taxon>
        <taxon>Ecdysozoa</taxon>
        <taxon>Arthropoda</taxon>
        <taxon>Hexapoda</taxon>
        <taxon>Insecta</taxon>
        <taxon>Pterygota</taxon>
        <taxon>Neoptera</taxon>
        <taxon>Endopterygota</taxon>
        <taxon>Diptera</taxon>
        <taxon>Nematocera</taxon>
        <taxon>Culicoidea</taxon>
        <taxon>Culicidae</taxon>
        <taxon>Anophelinae</taxon>
        <taxon>Anopheles</taxon>
    </lineage>
</organism>
<evidence type="ECO:0000313" key="4">
    <source>
        <dbReference type="Proteomes" id="UP001105220"/>
    </source>
</evidence>
<evidence type="ECO:0000259" key="2">
    <source>
        <dbReference type="Pfam" id="PF14846"/>
    </source>
</evidence>
<name>A0A6E8WC55_ANOCL</name>
<reference key="1">
    <citation type="journal article" date="2019" name="Genes (Basel)">
        <title>A High-Quality De novo Genome Assembly from a Single Mosquito Using PacBio Sequencing.</title>
        <authorList>
            <person name="Kingan S.B."/>
            <person name="Heaton H."/>
            <person name="Cudini J."/>
            <person name="Lambert C.C."/>
            <person name="Baybayan P."/>
            <person name="Galvin B.D."/>
            <person name="Durbin R."/>
            <person name="Korlach J."/>
            <person name="Lawniczak M.K.N."/>
        </authorList>
    </citation>
    <scope>NUCLEOTIDE SEQUENCE [LARGE SCALE GENOMIC DNA]</scope>
    <source>
        <strain>Mali-NIH</strain>
    </source>
</reference>